<comment type="caution">
    <text evidence="1">The sequence shown here is derived from an EMBL/GenBank/DDBJ whole genome shotgun (WGS) entry which is preliminary data.</text>
</comment>
<accession>A0AAV5L4I9</accession>
<dbReference type="Proteomes" id="UP001054252">
    <property type="component" value="Unassembled WGS sequence"/>
</dbReference>
<evidence type="ECO:0000313" key="2">
    <source>
        <dbReference type="Proteomes" id="UP001054252"/>
    </source>
</evidence>
<gene>
    <name evidence="1" type="ORF">SLEP1_g40793</name>
</gene>
<keyword evidence="2" id="KW-1185">Reference proteome</keyword>
<proteinExistence type="predicted"/>
<dbReference type="EMBL" id="BPVZ01000094">
    <property type="protein sequence ID" value="GKV32170.1"/>
    <property type="molecule type" value="Genomic_DNA"/>
</dbReference>
<reference evidence="1 2" key="1">
    <citation type="journal article" date="2021" name="Commun. Biol.">
        <title>The genome of Shorea leprosula (Dipterocarpaceae) highlights the ecological relevance of drought in aseasonal tropical rainforests.</title>
        <authorList>
            <person name="Ng K.K.S."/>
            <person name="Kobayashi M.J."/>
            <person name="Fawcett J.A."/>
            <person name="Hatakeyama M."/>
            <person name="Paape T."/>
            <person name="Ng C.H."/>
            <person name="Ang C.C."/>
            <person name="Tnah L.H."/>
            <person name="Lee C.T."/>
            <person name="Nishiyama T."/>
            <person name="Sese J."/>
            <person name="O'Brien M.J."/>
            <person name="Copetti D."/>
            <person name="Mohd Noor M.I."/>
            <person name="Ong R.C."/>
            <person name="Putra M."/>
            <person name="Sireger I.Z."/>
            <person name="Indrioko S."/>
            <person name="Kosugi Y."/>
            <person name="Izuno A."/>
            <person name="Isagi Y."/>
            <person name="Lee S.L."/>
            <person name="Shimizu K.K."/>
        </authorList>
    </citation>
    <scope>NUCLEOTIDE SEQUENCE [LARGE SCALE GENOMIC DNA]</scope>
    <source>
        <strain evidence="1">214</strain>
    </source>
</reference>
<organism evidence="1 2">
    <name type="scientific">Rubroshorea leprosula</name>
    <dbReference type="NCBI Taxonomy" id="152421"/>
    <lineage>
        <taxon>Eukaryota</taxon>
        <taxon>Viridiplantae</taxon>
        <taxon>Streptophyta</taxon>
        <taxon>Embryophyta</taxon>
        <taxon>Tracheophyta</taxon>
        <taxon>Spermatophyta</taxon>
        <taxon>Magnoliopsida</taxon>
        <taxon>eudicotyledons</taxon>
        <taxon>Gunneridae</taxon>
        <taxon>Pentapetalae</taxon>
        <taxon>rosids</taxon>
        <taxon>malvids</taxon>
        <taxon>Malvales</taxon>
        <taxon>Dipterocarpaceae</taxon>
        <taxon>Rubroshorea</taxon>
    </lineage>
</organism>
<name>A0AAV5L4I9_9ROSI</name>
<sequence length="69" mass="7817">MQCSKQVIFADLGLREDKKKPFSCHNSAGESAVIVNGDDKKILVKTVKGKVCTQGWEYSWWSQYCCNQT</sequence>
<dbReference type="AlphaFoldDB" id="A0AAV5L4I9"/>
<evidence type="ECO:0000313" key="1">
    <source>
        <dbReference type="EMBL" id="GKV32170.1"/>
    </source>
</evidence>
<protein>
    <submittedName>
        <fullName evidence="1">Uncharacterized protein</fullName>
    </submittedName>
</protein>